<reference evidence="2" key="1">
    <citation type="submission" date="2023-10" db="EMBL/GenBank/DDBJ databases">
        <authorList>
            <person name="Chen Y."/>
            <person name="Shah S."/>
            <person name="Dougan E. K."/>
            <person name="Thang M."/>
            <person name="Chan C."/>
        </authorList>
    </citation>
    <scope>NUCLEOTIDE SEQUENCE [LARGE SCALE GENOMIC DNA]</scope>
</reference>
<feature type="region of interest" description="Disordered" evidence="1">
    <location>
        <begin position="1"/>
        <end position="26"/>
    </location>
</feature>
<name>A0ABN9SDN7_9DINO</name>
<evidence type="ECO:0000313" key="2">
    <source>
        <dbReference type="EMBL" id="CAK0830138.1"/>
    </source>
</evidence>
<dbReference type="EMBL" id="CAUYUJ010010735">
    <property type="protein sequence ID" value="CAK0830138.1"/>
    <property type="molecule type" value="Genomic_DNA"/>
</dbReference>
<gene>
    <name evidence="2" type="ORF">PCOR1329_LOCUS28849</name>
</gene>
<protein>
    <submittedName>
        <fullName evidence="2">Uncharacterized protein</fullName>
    </submittedName>
</protein>
<organism evidence="2 3">
    <name type="scientific">Prorocentrum cordatum</name>
    <dbReference type="NCBI Taxonomy" id="2364126"/>
    <lineage>
        <taxon>Eukaryota</taxon>
        <taxon>Sar</taxon>
        <taxon>Alveolata</taxon>
        <taxon>Dinophyceae</taxon>
        <taxon>Prorocentrales</taxon>
        <taxon>Prorocentraceae</taxon>
        <taxon>Prorocentrum</taxon>
    </lineage>
</organism>
<feature type="region of interest" description="Disordered" evidence="1">
    <location>
        <begin position="154"/>
        <end position="175"/>
    </location>
</feature>
<comment type="caution">
    <text evidence="2">The sequence shown here is derived from an EMBL/GenBank/DDBJ whole genome shotgun (WGS) entry which is preliminary data.</text>
</comment>
<evidence type="ECO:0000256" key="1">
    <source>
        <dbReference type="SAM" id="MobiDB-lite"/>
    </source>
</evidence>
<accession>A0ABN9SDN7</accession>
<proteinExistence type="predicted"/>
<evidence type="ECO:0000313" key="3">
    <source>
        <dbReference type="Proteomes" id="UP001189429"/>
    </source>
</evidence>
<feature type="compositionally biased region" description="Pro residues" evidence="1">
    <location>
        <begin position="154"/>
        <end position="165"/>
    </location>
</feature>
<dbReference type="Proteomes" id="UP001189429">
    <property type="component" value="Unassembled WGS sequence"/>
</dbReference>
<keyword evidence="3" id="KW-1185">Reference proteome</keyword>
<sequence length="208" mass="22442">MDRGRRAAASAVSRRPKDIVRSKAKQKKPLSVSANFSCAFSIPDSDVGEVRNLNTVTPIERGTQIYFVTGDSLGGIGVFFRNGTLKGRARVTEDPGGVRGLMRSQGQSVLYSSHSFGFFSVTQIDVQYPPCSGWNSPLVDVVADPSYACAPPLPFPSAPPPPPRARVPRREEQHASVALATGWSSPGEGSEAFRFGRLVRGRLHTCLL</sequence>